<name>A0A183EI62_9BILA</name>
<proteinExistence type="predicted"/>
<organism evidence="4">
    <name type="scientific">Gongylonema pulchrum</name>
    <dbReference type="NCBI Taxonomy" id="637853"/>
    <lineage>
        <taxon>Eukaryota</taxon>
        <taxon>Metazoa</taxon>
        <taxon>Ecdysozoa</taxon>
        <taxon>Nematoda</taxon>
        <taxon>Chromadorea</taxon>
        <taxon>Rhabditida</taxon>
        <taxon>Spirurina</taxon>
        <taxon>Spiruromorpha</taxon>
        <taxon>Spiruroidea</taxon>
        <taxon>Gongylonematidae</taxon>
        <taxon>Gongylonema</taxon>
    </lineage>
</organism>
<evidence type="ECO:0000313" key="2">
    <source>
        <dbReference type="EMBL" id="VDN36499.1"/>
    </source>
</evidence>
<dbReference type="Proteomes" id="UP000271098">
    <property type="component" value="Unassembled WGS sequence"/>
</dbReference>
<feature type="region of interest" description="Disordered" evidence="1">
    <location>
        <begin position="43"/>
        <end position="102"/>
    </location>
</feature>
<feature type="region of interest" description="Disordered" evidence="1">
    <location>
        <begin position="138"/>
        <end position="163"/>
    </location>
</feature>
<protein>
    <submittedName>
        <fullName evidence="4">Pre-mRNA-splicing factor 38</fullName>
    </submittedName>
</protein>
<dbReference type="EMBL" id="UYRT01090839">
    <property type="protein sequence ID" value="VDN36499.1"/>
    <property type="molecule type" value="Genomic_DNA"/>
</dbReference>
<reference evidence="4" key="1">
    <citation type="submission" date="2016-06" db="UniProtKB">
        <authorList>
            <consortium name="WormBaseParasite"/>
        </authorList>
    </citation>
    <scope>IDENTIFICATION</scope>
</reference>
<evidence type="ECO:0000313" key="3">
    <source>
        <dbReference type="Proteomes" id="UP000271098"/>
    </source>
</evidence>
<dbReference type="OrthoDB" id="3881at2759"/>
<reference evidence="2 3" key="2">
    <citation type="submission" date="2018-11" db="EMBL/GenBank/DDBJ databases">
        <authorList>
            <consortium name="Pathogen Informatics"/>
        </authorList>
    </citation>
    <scope>NUCLEOTIDE SEQUENCE [LARGE SCALE GENOMIC DNA]</scope>
</reference>
<keyword evidence="3" id="KW-1185">Reference proteome</keyword>
<dbReference type="AlphaFoldDB" id="A0A183EI62"/>
<dbReference type="WBParaSite" id="GPUH_0002067801-mRNA-1">
    <property type="protein sequence ID" value="GPUH_0002067801-mRNA-1"/>
    <property type="gene ID" value="GPUH_0002067801"/>
</dbReference>
<sequence>MAMSQVVKMMLTKLDWYGTLFPRIPVPIQKEIELKFREKTKLDYQREHGDREPERDRRRTRSRSRDRIRVRSKERERDRERSRDRDRTRGRSRENERPRERARDSKILCVAHPTKNLVVYMAICGSINTKSEINVAHTNRSGEGVKDEENKDENMTDEDKETSQSWELRALLARSACFLELLEPWDIKIENLRFSADWFEPAAQLTSR</sequence>
<evidence type="ECO:0000313" key="4">
    <source>
        <dbReference type="WBParaSite" id="GPUH_0002067801-mRNA-1"/>
    </source>
</evidence>
<accession>A0A183EI62</accession>
<gene>
    <name evidence="2" type="ORF">GPUH_LOCUS20653</name>
</gene>
<feature type="compositionally biased region" description="Basic and acidic residues" evidence="1">
    <location>
        <begin position="143"/>
        <end position="154"/>
    </location>
</feature>
<evidence type="ECO:0000256" key="1">
    <source>
        <dbReference type="SAM" id="MobiDB-lite"/>
    </source>
</evidence>